<name>A0A1L6BYI1_9CAUD</name>
<dbReference type="Pfam" id="PF00462">
    <property type="entry name" value="Glutaredoxin"/>
    <property type="match status" value="1"/>
</dbReference>
<dbReference type="EMBL" id="KY223999">
    <property type="protein sequence ID" value="APQ42149.1"/>
    <property type="molecule type" value="Genomic_DNA"/>
</dbReference>
<accession>A0A1L6BYI1</accession>
<dbReference type="InterPro" id="IPR002109">
    <property type="entry name" value="Glutaredoxin"/>
</dbReference>
<organism evidence="2 3">
    <name type="scientific">Mycobacterium phage MrMagoo</name>
    <dbReference type="NCBI Taxonomy" id="1927020"/>
    <lineage>
        <taxon>Viruses</taxon>
        <taxon>Duplodnaviria</taxon>
        <taxon>Heunggongvirae</taxon>
        <taxon>Uroviricota</taxon>
        <taxon>Caudoviricetes</taxon>
        <taxon>Vilmaviridae</taxon>
        <taxon>Mclasvirinae</taxon>
        <taxon>Reyvirus</taxon>
        <taxon>Reyvirus mrmagoo</taxon>
    </lineage>
</organism>
<sequence length="83" mass="9237">MNITVYTTGPDCHKCNLTKRALAKAEIPYAEVLLADDPEAADRFRNAGMMIAPVVVTDTETWFDFRIDKIRELTKAHKALAAA</sequence>
<gene>
    <name evidence="2" type="primary">44</name>
    <name evidence="2" type="ORF">PBI_MRMAGOO_44</name>
</gene>
<dbReference type="KEGG" id="vg:63210609"/>
<reference evidence="2 3" key="1">
    <citation type="submission" date="2016-11" db="EMBL/GenBank/DDBJ databases">
        <authorList>
            <person name="Brown T."/>
            <person name="Davidson K."/>
            <person name="Doll Z."/>
            <person name="Jansson R."/>
            <person name="Janyszek T."/>
            <person name="Lwin C."/>
            <person name="Patil S."/>
            <person name="Piper J."/>
            <person name="Rajendiran N."/>
            <person name="Rittenhouse N.L."/>
            <person name="Younker T.P."/>
            <person name="Zhang J."/>
            <person name="Garlena R.A."/>
            <person name="Russell D.A."/>
            <person name="Pope W.H."/>
            <person name="Jacobs-Sera D."/>
            <person name="Hatfull G.F."/>
        </authorList>
    </citation>
    <scope>NUCLEOTIDE SEQUENCE [LARGE SCALE GENOMIC DNA]</scope>
</reference>
<dbReference type="InterPro" id="IPR036249">
    <property type="entry name" value="Thioredoxin-like_sf"/>
</dbReference>
<evidence type="ECO:0000313" key="3">
    <source>
        <dbReference type="Proteomes" id="UP000225965"/>
    </source>
</evidence>
<evidence type="ECO:0000259" key="1">
    <source>
        <dbReference type="Pfam" id="PF00462"/>
    </source>
</evidence>
<protein>
    <submittedName>
        <fullName evidence="2">NrdH-like glutaredoxin</fullName>
    </submittedName>
</protein>
<keyword evidence="3" id="KW-1185">Reference proteome</keyword>
<dbReference type="GeneID" id="63210609"/>
<evidence type="ECO:0000313" key="2">
    <source>
        <dbReference type="EMBL" id="APQ42149.1"/>
    </source>
</evidence>
<dbReference type="Proteomes" id="UP000225965">
    <property type="component" value="Segment"/>
</dbReference>
<feature type="domain" description="Glutaredoxin" evidence="1">
    <location>
        <begin position="3"/>
        <end position="60"/>
    </location>
</feature>
<dbReference type="CDD" id="cd02976">
    <property type="entry name" value="NrdH"/>
    <property type="match status" value="1"/>
</dbReference>
<dbReference type="PROSITE" id="PS51354">
    <property type="entry name" value="GLUTAREDOXIN_2"/>
    <property type="match status" value="1"/>
</dbReference>
<dbReference type="RefSeq" id="YP_010013950.1">
    <property type="nucleotide sequence ID" value="NC_053515.1"/>
</dbReference>
<dbReference type="SUPFAM" id="SSF52833">
    <property type="entry name" value="Thioredoxin-like"/>
    <property type="match status" value="1"/>
</dbReference>
<dbReference type="Gene3D" id="3.40.30.10">
    <property type="entry name" value="Glutaredoxin"/>
    <property type="match status" value="1"/>
</dbReference>
<proteinExistence type="predicted"/>